<evidence type="ECO:0000256" key="1">
    <source>
        <dbReference type="ARBA" id="ARBA00010641"/>
    </source>
</evidence>
<evidence type="ECO:0000256" key="6">
    <source>
        <dbReference type="ARBA" id="ARBA00023163"/>
    </source>
</evidence>
<comment type="subunit">
    <text evidence="2">Interacts transiently with the RNA polymerase catalytic core formed by RpoA, RpoB, RpoC and RpoZ (2 alpha, 1 beta, 1 beta' and 1 omega subunit) to form the RNA polymerase holoenzyme that can initiate transcription.</text>
</comment>
<feature type="domain" description="RNA polymerase sigma-70 region 2" evidence="7">
    <location>
        <begin position="11"/>
        <end position="76"/>
    </location>
</feature>
<dbReference type="SUPFAM" id="SSF88946">
    <property type="entry name" value="Sigma2 domain of RNA polymerase sigma factors"/>
    <property type="match status" value="1"/>
</dbReference>
<dbReference type="InterPro" id="IPR032710">
    <property type="entry name" value="NTF2-like_dom_sf"/>
</dbReference>
<sequence>MSETAGAADEFTEHRPLLFSIAYEILGSVVDAEDVLQDSYLRWQAVDHATVENPRAYLARVVTRQAMTLLRSAARRREEYVGPWLPEPLATGEDTDRAGLDHVLTGEAVTTAMLLVLETLSPAQRAVFVLREVFAFSYPEIAAAVGRSEDAVRQLNHRARAQVRSRRGSVIAGPLDARPVAERFMVAALTGDVQGLMDLLAPDVVFLGDGGGVKTSALRPVYGPDKVARLILGLLAKGMRMGEPGVAFGDYNGMPSVAVSLDGEIDQVTSLEIADGRVRAVYAVRNPAKLTRIRH</sequence>
<proteinExistence type="inferred from homology"/>
<evidence type="ECO:0000313" key="10">
    <source>
        <dbReference type="Proteomes" id="UP001601444"/>
    </source>
</evidence>
<dbReference type="PANTHER" id="PTHR30173:SF36">
    <property type="entry name" value="ECF RNA POLYMERASE SIGMA FACTOR SIGJ"/>
    <property type="match status" value="1"/>
</dbReference>
<dbReference type="PANTHER" id="PTHR30173">
    <property type="entry name" value="SIGMA 19 FACTOR"/>
    <property type="match status" value="1"/>
</dbReference>
<dbReference type="CDD" id="cd06171">
    <property type="entry name" value="Sigma70_r4"/>
    <property type="match status" value="1"/>
</dbReference>
<gene>
    <name evidence="9" type="ORF">ACFYTF_00830</name>
</gene>
<dbReference type="SUPFAM" id="SSF54427">
    <property type="entry name" value="NTF2-like"/>
    <property type="match status" value="1"/>
</dbReference>
<evidence type="ECO:0000259" key="7">
    <source>
        <dbReference type="Pfam" id="PF04542"/>
    </source>
</evidence>
<keyword evidence="4" id="KW-0731">Sigma factor</keyword>
<dbReference type="Gene3D" id="1.10.1740.10">
    <property type="match status" value="1"/>
</dbReference>
<evidence type="ECO:0000256" key="3">
    <source>
        <dbReference type="ARBA" id="ARBA00023015"/>
    </source>
</evidence>
<keyword evidence="5" id="KW-0238">DNA-binding</keyword>
<name>A0ABW6PGB1_9NOCA</name>
<dbReference type="NCBIfam" id="TIGR02957">
    <property type="entry name" value="SigX4"/>
    <property type="match status" value="1"/>
</dbReference>
<dbReference type="InterPro" id="IPR013249">
    <property type="entry name" value="RNA_pol_sigma70_r4_t2"/>
</dbReference>
<dbReference type="SUPFAM" id="SSF88659">
    <property type="entry name" value="Sigma3 and sigma4 domains of RNA polymerase sigma factors"/>
    <property type="match status" value="1"/>
</dbReference>
<evidence type="ECO:0000256" key="4">
    <source>
        <dbReference type="ARBA" id="ARBA00023082"/>
    </source>
</evidence>
<dbReference type="InterPro" id="IPR007627">
    <property type="entry name" value="RNA_pol_sigma70_r2"/>
</dbReference>
<dbReference type="RefSeq" id="WP_043659770.1">
    <property type="nucleotide sequence ID" value="NZ_JBIAMX010000001.1"/>
</dbReference>
<accession>A0ABW6PGB1</accession>
<dbReference type="InterPro" id="IPR052704">
    <property type="entry name" value="ECF_Sigma-70_Domain"/>
</dbReference>
<keyword evidence="6" id="KW-0804">Transcription</keyword>
<dbReference type="Proteomes" id="UP001601444">
    <property type="component" value="Unassembled WGS sequence"/>
</dbReference>
<dbReference type="InterPro" id="IPR013325">
    <property type="entry name" value="RNA_pol_sigma_r2"/>
</dbReference>
<feature type="domain" description="RNA polymerase sigma factor 70 region 4 type 2" evidence="8">
    <location>
        <begin position="113"/>
        <end position="162"/>
    </location>
</feature>
<evidence type="ECO:0000259" key="8">
    <source>
        <dbReference type="Pfam" id="PF08281"/>
    </source>
</evidence>
<dbReference type="NCBIfam" id="TIGR02937">
    <property type="entry name" value="sigma70-ECF"/>
    <property type="match status" value="1"/>
</dbReference>
<dbReference type="Pfam" id="PF04542">
    <property type="entry name" value="Sigma70_r2"/>
    <property type="match status" value="1"/>
</dbReference>
<dbReference type="InterPro" id="IPR014303">
    <property type="entry name" value="RNA_pol_sigma-70_ECF"/>
</dbReference>
<dbReference type="InterPro" id="IPR036388">
    <property type="entry name" value="WH-like_DNA-bd_sf"/>
</dbReference>
<organism evidence="9 10">
    <name type="scientific">Nocardia thailandica</name>
    <dbReference type="NCBI Taxonomy" id="257275"/>
    <lineage>
        <taxon>Bacteria</taxon>
        <taxon>Bacillati</taxon>
        <taxon>Actinomycetota</taxon>
        <taxon>Actinomycetes</taxon>
        <taxon>Mycobacteriales</taxon>
        <taxon>Nocardiaceae</taxon>
        <taxon>Nocardia</taxon>
    </lineage>
</organism>
<keyword evidence="10" id="KW-1185">Reference proteome</keyword>
<evidence type="ECO:0000256" key="5">
    <source>
        <dbReference type="ARBA" id="ARBA00023125"/>
    </source>
</evidence>
<dbReference type="EMBL" id="JBIAMX010000001">
    <property type="protein sequence ID" value="MFF0541365.1"/>
    <property type="molecule type" value="Genomic_DNA"/>
</dbReference>
<keyword evidence="3" id="KW-0805">Transcription regulation</keyword>
<dbReference type="InterPro" id="IPR014284">
    <property type="entry name" value="RNA_pol_sigma-70_dom"/>
</dbReference>
<dbReference type="Gene3D" id="1.10.10.10">
    <property type="entry name" value="Winged helix-like DNA-binding domain superfamily/Winged helix DNA-binding domain"/>
    <property type="match status" value="1"/>
</dbReference>
<protein>
    <submittedName>
        <fullName evidence="9">RNA polymerase sigma-70 factor</fullName>
    </submittedName>
</protein>
<comment type="caution">
    <text evidence="9">The sequence shown here is derived from an EMBL/GenBank/DDBJ whole genome shotgun (WGS) entry which is preliminary data.</text>
</comment>
<evidence type="ECO:0000256" key="2">
    <source>
        <dbReference type="ARBA" id="ARBA00011344"/>
    </source>
</evidence>
<comment type="similarity">
    <text evidence="1">Belongs to the sigma-70 factor family. ECF subfamily.</text>
</comment>
<dbReference type="Pfam" id="PF08281">
    <property type="entry name" value="Sigma70_r4_2"/>
    <property type="match status" value="1"/>
</dbReference>
<reference evidence="9 10" key="1">
    <citation type="submission" date="2024-10" db="EMBL/GenBank/DDBJ databases">
        <title>The Natural Products Discovery Center: Release of the First 8490 Sequenced Strains for Exploring Actinobacteria Biosynthetic Diversity.</title>
        <authorList>
            <person name="Kalkreuter E."/>
            <person name="Kautsar S.A."/>
            <person name="Yang D."/>
            <person name="Bader C.D."/>
            <person name="Teijaro C.N."/>
            <person name="Fluegel L."/>
            <person name="Davis C.M."/>
            <person name="Simpson J.R."/>
            <person name="Lauterbach L."/>
            <person name="Steele A.D."/>
            <person name="Gui C."/>
            <person name="Meng S."/>
            <person name="Li G."/>
            <person name="Viehrig K."/>
            <person name="Ye F."/>
            <person name="Su P."/>
            <person name="Kiefer A.F."/>
            <person name="Nichols A."/>
            <person name="Cepeda A.J."/>
            <person name="Yan W."/>
            <person name="Fan B."/>
            <person name="Jiang Y."/>
            <person name="Adhikari A."/>
            <person name="Zheng C.-J."/>
            <person name="Schuster L."/>
            <person name="Cowan T.M."/>
            <person name="Smanski M.J."/>
            <person name="Chevrette M.G."/>
            <person name="De Carvalho L.P.S."/>
            <person name="Shen B."/>
        </authorList>
    </citation>
    <scope>NUCLEOTIDE SEQUENCE [LARGE SCALE GENOMIC DNA]</scope>
    <source>
        <strain evidence="9 10">NPDC004045</strain>
    </source>
</reference>
<dbReference type="InterPro" id="IPR013324">
    <property type="entry name" value="RNA_pol_sigma_r3/r4-like"/>
</dbReference>
<evidence type="ECO:0000313" key="9">
    <source>
        <dbReference type="EMBL" id="MFF0541365.1"/>
    </source>
</evidence>
<dbReference type="Gene3D" id="3.10.450.50">
    <property type="match status" value="1"/>
</dbReference>
<dbReference type="NCBIfam" id="NF007214">
    <property type="entry name" value="PRK09636.1"/>
    <property type="match status" value="1"/>
</dbReference>